<dbReference type="EMBL" id="JANTYZ010000013">
    <property type="protein sequence ID" value="MCS3866438.1"/>
    <property type="molecule type" value="Genomic_DNA"/>
</dbReference>
<dbReference type="AlphaFoldDB" id="A0A9X2Z216"/>
<reference evidence="1" key="1">
    <citation type="submission" date="2022-08" db="EMBL/GenBank/DDBJ databases">
        <title>Genomic Encyclopedia of Type Strains, Phase V (KMG-V): Genome sequencing to study the core and pangenomes of soil and plant-associated prokaryotes.</title>
        <authorList>
            <person name="Whitman W."/>
        </authorList>
    </citation>
    <scope>NUCLEOTIDE SEQUENCE</scope>
    <source>
        <strain evidence="1">SP2016B</strain>
    </source>
</reference>
<gene>
    <name evidence="1" type="ORF">GGP82_003012</name>
</gene>
<dbReference type="Proteomes" id="UP001155034">
    <property type="component" value="Unassembled WGS sequence"/>
</dbReference>
<sequence length="214" mass="22708">MSPNRGFKSRPSFIGPFWHFPELLLQLFRSLGHFFQDSPAGPEKVIGPKKSVTLTWPGLATLTAGILLCGGAAPNELAAQALFFEGGPPSLRVSRFTAGSATSTATDVSTTLVYRRATETDRERKVAVSAAGAGGRFDLSVEATDPTHGAALAPVPLRSGRAPADLLRNVPPCGRPGGDGACEGRATLRYRLRAAITDRPGQTEYTVRYTLLAE</sequence>
<name>A0A9X2Z216_9BACT</name>
<evidence type="ECO:0000313" key="2">
    <source>
        <dbReference type="Proteomes" id="UP001155034"/>
    </source>
</evidence>
<protein>
    <submittedName>
        <fullName evidence="1">Uncharacterized protein</fullName>
    </submittedName>
</protein>
<comment type="caution">
    <text evidence="1">The sequence shown here is derived from an EMBL/GenBank/DDBJ whole genome shotgun (WGS) entry which is preliminary data.</text>
</comment>
<evidence type="ECO:0000313" key="1">
    <source>
        <dbReference type="EMBL" id="MCS3866438.1"/>
    </source>
</evidence>
<accession>A0A9X2Z216</accession>
<organism evidence="1 2">
    <name type="scientific">Salinibacter ruber</name>
    <dbReference type="NCBI Taxonomy" id="146919"/>
    <lineage>
        <taxon>Bacteria</taxon>
        <taxon>Pseudomonadati</taxon>
        <taxon>Rhodothermota</taxon>
        <taxon>Rhodothermia</taxon>
        <taxon>Rhodothermales</taxon>
        <taxon>Salinibacteraceae</taxon>
        <taxon>Salinibacter</taxon>
    </lineage>
</organism>
<proteinExistence type="predicted"/>